<sequence>MDVFAAGTDTTSTNLEWAISELLRHPYAMKKLQQEAREIGQGRTMITEDDLDRMPYLRAILKETLRLHPPFPLLVPHESTHDVKLLGYDIAAGTQVMINAWAIGRDSSTWIEPNEFQPERFLNSPISYQGFHFELIPFGAGRRGCPAILFSMVINELVLANLVYKFDLALANGECLDMSETTGLTAHKKYPILVVATPCFDL</sequence>
<reference evidence="2" key="1">
    <citation type="journal article" date="2022" name="Mol. Ecol. Resour.">
        <title>The genomes of chicory, endive, great burdock and yacon provide insights into Asteraceae palaeo-polyploidization history and plant inulin production.</title>
        <authorList>
            <person name="Fan W."/>
            <person name="Wang S."/>
            <person name="Wang H."/>
            <person name="Wang A."/>
            <person name="Jiang F."/>
            <person name="Liu H."/>
            <person name="Zhao H."/>
            <person name="Xu D."/>
            <person name="Zhang Y."/>
        </authorList>
    </citation>
    <scope>NUCLEOTIDE SEQUENCE [LARGE SCALE GENOMIC DNA]</scope>
    <source>
        <strain evidence="2">cv. Niubang</strain>
    </source>
</reference>
<name>A0ACB8XSC3_ARCLA</name>
<reference evidence="1 2" key="2">
    <citation type="journal article" date="2022" name="Mol. Ecol. Resour.">
        <title>The genomes of chicory, endive, great burdock and yacon provide insights into Asteraceae paleo-polyploidization history and plant inulin production.</title>
        <authorList>
            <person name="Fan W."/>
            <person name="Wang S."/>
            <person name="Wang H."/>
            <person name="Wang A."/>
            <person name="Jiang F."/>
            <person name="Liu H."/>
            <person name="Zhao H."/>
            <person name="Xu D."/>
            <person name="Zhang Y."/>
        </authorList>
    </citation>
    <scope>NUCLEOTIDE SEQUENCE [LARGE SCALE GENOMIC DNA]</scope>
    <source>
        <strain evidence="2">cv. Niubang</strain>
    </source>
</reference>
<proteinExistence type="predicted"/>
<dbReference type="Proteomes" id="UP001055879">
    <property type="component" value="Linkage Group LG15"/>
</dbReference>
<evidence type="ECO:0000313" key="2">
    <source>
        <dbReference type="Proteomes" id="UP001055879"/>
    </source>
</evidence>
<gene>
    <name evidence="1" type="ORF">L6452_39690</name>
</gene>
<evidence type="ECO:0000313" key="1">
    <source>
        <dbReference type="EMBL" id="KAI3673567.1"/>
    </source>
</evidence>
<accession>A0ACB8XSC3</accession>
<keyword evidence="2" id="KW-1185">Reference proteome</keyword>
<protein>
    <submittedName>
        <fullName evidence="1">Uncharacterized protein</fullName>
    </submittedName>
</protein>
<comment type="caution">
    <text evidence="1">The sequence shown here is derived from an EMBL/GenBank/DDBJ whole genome shotgun (WGS) entry which is preliminary data.</text>
</comment>
<organism evidence="1 2">
    <name type="scientific">Arctium lappa</name>
    <name type="common">Greater burdock</name>
    <name type="synonym">Lappa major</name>
    <dbReference type="NCBI Taxonomy" id="4217"/>
    <lineage>
        <taxon>Eukaryota</taxon>
        <taxon>Viridiplantae</taxon>
        <taxon>Streptophyta</taxon>
        <taxon>Embryophyta</taxon>
        <taxon>Tracheophyta</taxon>
        <taxon>Spermatophyta</taxon>
        <taxon>Magnoliopsida</taxon>
        <taxon>eudicotyledons</taxon>
        <taxon>Gunneridae</taxon>
        <taxon>Pentapetalae</taxon>
        <taxon>asterids</taxon>
        <taxon>campanulids</taxon>
        <taxon>Asterales</taxon>
        <taxon>Asteraceae</taxon>
        <taxon>Carduoideae</taxon>
        <taxon>Cardueae</taxon>
        <taxon>Arctiinae</taxon>
        <taxon>Arctium</taxon>
    </lineage>
</organism>
<dbReference type="EMBL" id="CM042061">
    <property type="protein sequence ID" value="KAI3673567.1"/>
    <property type="molecule type" value="Genomic_DNA"/>
</dbReference>